<dbReference type="Gene3D" id="1.25.10.10">
    <property type="entry name" value="Leucine-rich Repeat Variant"/>
    <property type="match status" value="1"/>
</dbReference>
<dbReference type="InterPro" id="IPR016024">
    <property type="entry name" value="ARM-type_fold"/>
</dbReference>
<dbReference type="SUPFAM" id="SSF48371">
    <property type="entry name" value="ARM repeat"/>
    <property type="match status" value="1"/>
</dbReference>
<keyword evidence="1" id="KW-0175">Coiled coil</keyword>
<dbReference type="PANTHER" id="PTHR12697">
    <property type="entry name" value="PBS LYASE HEAT-LIKE PROTEIN"/>
    <property type="match status" value="1"/>
</dbReference>
<dbReference type="InterPro" id="IPR011989">
    <property type="entry name" value="ARM-like"/>
</dbReference>
<evidence type="ECO:0000313" key="3">
    <source>
        <dbReference type="Proteomes" id="UP000035331"/>
    </source>
</evidence>
<accession>A0A0G3CFM6</accession>
<dbReference type="EMBL" id="CP008746">
    <property type="protein sequence ID" value="AKJ37892.1"/>
    <property type="molecule type" value="Genomic_DNA"/>
</dbReference>
<dbReference type="PANTHER" id="PTHR12697:SF5">
    <property type="entry name" value="DEOXYHYPUSINE HYDROXYLASE"/>
    <property type="match status" value="1"/>
</dbReference>
<dbReference type="GO" id="GO:0016491">
    <property type="term" value="F:oxidoreductase activity"/>
    <property type="evidence" value="ECO:0007669"/>
    <property type="project" value="TreeGrafter"/>
</dbReference>
<dbReference type="AlphaFoldDB" id="A0A0G3CFM6"/>
<dbReference type="Pfam" id="PF13646">
    <property type="entry name" value="HEAT_2"/>
    <property type="match status" value="1"/>
</dbReference>
<gene>
    <name evidence="2" type="ORF">MCM1_0816</name>
</gene>
<reference evidence="2 3" key="2">
    <citation type="journal article" date="2015" name="Stand. Genomic Sci.">
        <title>The complete genome sequence of the rumen methanogen Methanosarcina barkeri CM1.</title>
        <authorList>
            <person name="Lambie S.C."/>
            <person name="Kelly W.J."/>
            <person name="Leahy S.C."/>
            <person name="Li D."/>
            <person name="Reilly K."/>
            <person name="McAllister T.A."/>
            <person name="Valle E.R."/>
            <person name="Attwood G.T."/>
            <person name="Altermann E."/>
        </authorList>
    </citation>
    <scope>NUCLEOTIDE SEQUENCE [LARGE SCALE GENOMIC DNA]</scope>
    <source>
        <strain evidence="2 3">CM1</strain>
    </source>
</reference>
<dbReference type="Proteomes" id="UP000035331">
    <property type="component" value="Chromosome"/>
</dbReference>
<dbReference type="GeneID" id="24884497"/>
<dbReference type="PATRIC" id="fig|796385.3.peg.1028"/>
<protein>
    <submittedName>
        <fullName evidence="2">HEAT repeat-containing protein</fullName>
    </submittedName>
</protein>
<organism evidence="2 3">
    <name type="scientific">Methanosarcina barkeri CM1</name>
    <dbReference type="NCBI Taxonomy" id="796385"/>
    <lineage>
        <taxon>Archaea</taxon>
        <taxon>Methanobacteriati</taxon>
        <taxon>Methanobacteriota</taxon>
        <taxon>Stenosarchaea group</taxon>
        <taxon>Methanomicrobia</taxon>
        <taxon>Methanosarcinales</taxon>
        <taxon>Methanosarcinaceae</taxon>
        <taxon>Methanosarcina</taxon>
    </lineage>
</organism>
<evidence type="ECO:0000256" key="1">
    <source>
        <dbReference type="SAM" id="Coils"/>
    </source>
</evidence>
<sequence length="600" mass="68766">MVDQEKIHNQCLSDDLKERIHALEQLEEFFSLMPDKQQSWSDLLRLTKDEDSHVSHWAASALGSAFSQVPDKKQAWNDLIKLTNDENNYVRYRAADALGSAFSQVPDKKQAWNDLIKLAKDEDSDVRHRAAYALGSAFSQVPDKKQAWNDLHRLTNDEVSHVRSSSNHSLGRVSIFMASQAETDEDYKKELEKAIEFFETAAKEASYFNPAQFCLPFYRSFHTIIFKKQEAREEVNKYLEEAKDAIKGSESKKLLFEAVQNLAEALKEVQNLETLDLQAMKGELNFYRKYCDHAAELMKCTDEKAPFATKVLRKGLPILDRNLKELLEEIQKKAKTACQVSQGTATQEIACAVSREVQKWEISDPEEMVQNIENLAYILKNKVADVPENEYILSKIELMRNERDLNKQYGILLFVIAQIPTMKVITEKELDRKFFKLDLIYDKTISIETKLDLIQKTLDTGLEKLDMLSNEVGGREGELIQIFSKNIYELTQKCDKKTLESFLREVLEKENILIEEIDKSSASQEEKEESKSSILNIRSVVDKVKHPIKSFGKDVTKEIVVTYAAEEIVKLVFQLMSMATLGVPIPPQILNLLSSITKRT</sequence>
<name>A0A0G3CFM6_METBA</name>
<feature type="coiled-coil region" evidence="1">
    <location>
        <begin position="228"/>
        <end position="275"/>
    </location>
</feature>
<dbReference type="RefSeq" id="WP_053010618.1">
    <property type="nucleotide sequence ID" value="NZ_CP008746.1"/>
</dbReference>
<reference evidence="3" key="1">
    <citation type="submission" date="2014-06" db="EMBL/GenBank/DDBJ databases">
        <title>The complete genome sequence of Methanosarcina barkeri CM1.</title>
        <authorList>
            <consortium name="Pastoral Greenhouse Gas Research Consortium"/>
            <person name="Lambie S.C."/>
            <person name="Leahy S.C."/>
            <person name="Kelly W.J."/>
            <person name="Li D."/>
            <person name="Reilly K."/>
            <person name="Attwood G.T."/>
            <person name="Altermann E."/>
        </authorList>
    </citation>
    <scope>NUCLEOTIDE SEQUENCE [LARGE SCALE GENOMIC DNA]</scope>
    <source>
        <strain evidence="3">CM1</strain>
    </source>
</reference>
<proteinExistence type="predicted"/>
<evidence type="ECO:0000313" key="2">
    <source>
        <dbReference type="EMBL" id="AKJ37892.1"/>
    </source>
</evidence>